<gene>
    <name evidence="1" type="ORF">FGM00_19645</name>
</gene>
<dbReference type="OrthoDB" id="982285at2"/>
<name>A0A5B7SVL7_9FLAO</name>
<dbReference type="RefSeq" id="WP_138854558.1">
    <property type="nucleotide sequence ID" value="NZ_CP040710.1"/>
</dbReference>
<proteinExistence type="predicted"/>
<reference evidence="1 2" key="1">
    <citation type="submission" date="2019-05" db="EMBL/GenBank/DDBJ databases">
        <title>Genome sequencing of F202Z8.</title>
        <authorList>
            <person name="Kwon Y.M."/>
        </authorList>
    </citation>
    <scope>NUCLEOTIDE SEQUENCE [LARGE SCALE GENOMIC DNA]</scope>
    <source>
        <strain evidence="1 2">F202Z8</strain>
    </source>
</reference>
<dbReference type="KEGG" id="asag:FGM00_19645"/>
<evidence type="ECO:0000313" key="2">
    <source>
        <dbReference type="Proteomes" id="UP000310017"/>
    </source>
</evidence>
<protein>
    <submittedName>
        <fullName evidence="1">Uncharacterized protein</fullName>
    </submittedName>
</protein>
<dbReference type="EMBL" id="CP040710">
    <property type="protein sequence ID" value="QCX02222.1"/>
    <property type="molecule type" value="Genomic_DNA"/>
</dbReference>
<sequence>MIWAHIITKNKTEAVQIITILVSKKLLLNAAISKKTVYHRDSKTGKLERHKQKLIIGKTKALLFNSINQKLIKRFT</sequence>
<dbReference type="AlphaFoldDB" id="A0A5B7SVL7"/>
<evidence type="ECO:0000313" key="1">
    <source>
        <dbReference type="EMBL" id="QCX02222.1"/>
    </source>
</evidence>
<organism evidence="1 2">
    <name type="scientific">Aggregatimonas sangjinii</name>
    <dbReference type="NCBI Taxonomy" id="2583587"/>
    <lineage>
        <taxon>Bacteria</taxon>
        <taxon>Pseudomonadati</taxon>
        <taxon>Bacteroidota</taxon>
        <taxon>Flavobacteriia</taxon>
        <taxon>Flavobacteriales</taxon>
        <taxon>Flavobacteriaceae</taxon>
        <taxon>Aggregatimonas</taxon>
    </lineage>
</organism>
<keyword evidence="2" id="KW-1185">Reference proteome</keyword>
<dbReference type="Proteomes" id="UP000310017">
    <property type="component" value="Chromosome"/>
</dbReference>
<accession>A0A5B7SVL7</accession>